<name>A0A4Q7LVW4_9BURK</name>
<comment type="caution">
    <text evidence="3">The sequence shown here is derived from an EMBL/GenBank/DDBJ whole genome shotgun (WGS) entry which is preliminary data.</text>
</comment>
<evidence type="ECO:0000313" key="4">
    <source>
        <dbReference type="Proteomes" id="UP000293433"/>
    </source>
</evidence>
<protein>
    <submittedName>
        <fullName evidence="3">Uncharacterized protein</fullName>
    </submittedName>
</protein>
<dbReference type="Proteomes" id="UP000293433">
    <property type="component" value="Unassembled WGS sequence"/>
</dbReference>
<feature type="compositionally biased region" description="Basic and acidic residues" evidence="1">
    <location>
        <begin position="140"/>
        <end position="150"/>
    </location>
</feature>
<evidence type="ECO:0000256" key="2">
    <source>
        <dbReference type="SAM" id="SignalP"/>
    </source>
</evidence>
<evidence type="ECO:0000313" key="3">
    <source>
        <dbReference type="EMBL" id="RZS58128.1"/>
    </source>
</evidence>
<accession>A0A4Q7LVW4</accession>
<keyword evidence="4" id="KW-1185">Reference proteome</keyword>
<keyword evidence="2" id="KW-0732">Signal</keyword>
<feature type="signal peptide" evidence="2">
    <location>
        <begin position="1"/>
        <end position="25"/>
    </location>
</feature>
<reference evidence="3 4" key="1">
    <citation type="submission" date="2019-02" db="EMBL/GenBank/DDBJ databases">
        <title>Genomic Encyclopedia of Type Strains, Phase IV (KMG-IV): sequencing the most valuable type-strain genomes for metagenomic binning, comparative biology and taxonomic classification.</title>
        <authorList>
            <person name="Goeker M."/>
        </authorList>
    </citation>
    <scope>NUCLEOTIDE SEQUENCE [LARGE SCALE GENOMIC DNA]</scope>
    <source>
        <strain evidence="3 4">DSM 10617</strain>
    </source>
</reference>
<feature type="chain" id="PRO_5020776590" evidence="2">
    <location>
        <begin position="26"/>
        <end position="150"/>
    </location>
</feature>
<dbReference type="AlphaFoldDB" id="A0A4Q7LVW4"/>
<feature type="region of interest" description="Disordered" evidence="1">
    <location>
        <begin position="130"/>
        <end position="150"/>
    </location>
</feature>
<dbReference type="RefSeq" id="WP_130480307.1">
    <property type="nucleotide sequence ID" value="NZ_SGWV01000007.1"/>
</dbReference>
<dbReference type="EMBL" id="SGWV01000007">
    <property type="protein sequence ID" value="RZS58128.1"/>
    <property type="molecule type" value="Genomic_DNA"/>
</dbReference>
<sequence length="150" mass="15681">MSTFLRPGWRLLVAALLLLALPLQAAELARMVVCPPAASSAVHEHAPGLDDAGAHHHDDLQAAEADLAEGDIQTESHTGSQTGSQTEHHAHAGSSCCKTCLAGCGGWVLATPLDWPAPGWTMASFPRLTTASVPEPLPRGLERPPRTSTA</sequence>
<organism evidence="3 4">
    <name type="scientific">Sphaerotilus mobilis</name>
    <dbReference type="NCBI Taxonomy" id="47994"/>
    <lineage>
        <taxon>Bacteria</taxon>
        <taxon>Pseudomonadati</taxon>
        <taxon>Pseudomonadota</taxon>
        <taxon>Betaproteobacteria</taxon>
        <taxon>Burkholderiales</taxon>
        <taxon>Sphaerotilaceae</taxon>
        <taxon>Sphaerotilus</taxon>
    </lineage>
</organism>
<proteinExistence type="predicted"/>
<evidence type="ECO:0000256" key="1">
    <source>
        <dbReference type="SAM" id="MobiDB-lite"/>
    </source>
</evidence>
<gene>
    <name evidence="3" type="ORF">EV685_0407</name>
</gene>